<dbReference type="STRING" id="1605367.AFM12_10935"/>
<reference evidence="1 2" key="1">
    <citation type="submission" date="2015-07" db="EMBL/GenBank/DDBJ databases">
        <title>The draft genome sequence of Leadbetterella sp. JN14-9.</title>
        <authorList>
            <person name="Liu Y."/>
            <person name="Du J."/>
            <person name="Shao Z."/>
        </authorList>
    </citation>
    <scope>NUCLEOTIDE SEQUENCE [LARGE SCALE GENOMIC DNA]</scope>
    <source>
        <strain evidence="1 2">JN14-9</strain>
    </source>
</reference>
<dbReference type="PANTHER" id="PTHR42754">
    <property type="entry name" value="ENDOGLUCANASE"/>
    <property type="match status" value="1"/>
</dbReference>
<sequence length="1056" mass="116528">MPTTKWIIGIVFFLTILSRPVFSQAVSDGILKVFGGSSTEHVFDAIFDSERNCFFIVGSTSSTDGIFEGHASGTKMFLIKTDTLFEVEWVQTMPGYSRTSNIAEFGSEELAIAGHSDTSLKIFTLNKDTGVIVNERFESRASSIFQTSKLRLVSTSNKTLILFRNVRKTFNKGVGVIGSELSGLAFDQNLSFKWERQYGGGLGSNIYDVFSNNDGTVTFWAYTESTDGDVVGSKNLQSNESEDDIWMVRINENSGQIQNSRIIGGAGEDEIYGVSRADDEGYILACRIDGRDEQLFTATGNYILKLNKLGNVIWERPQQGYLPSSNQISSVNDDFLYYTNSGLYLMSSNGALLESFLIAKFNPFNSVKFINQGGGNYAIVELYDYYGISYPSGDIRVKTFKIEQGSLQLKDISPSWLCSKRPIQIEFSSNTPINPDNRFQISLVSGYEEYYLGETSGYTFNFNAPVLSSPNVNSTKEFRVKIKSTSPENEIIAGVIRVQSPLKWEGNASLELDNPTQGYLGSSITLPANGPFKLFVNQESFSTSFSNNINFVQKYLEKPSILYLDKVQNLCGTFPIENSVRFNIQKDTLEIEEQLNLGGSMEDELGDLILTNSGEYIIAINSKSSNGELSGNSGRSDILIIKLNNDLDVLWKYEIHGESSDEVFDLKEAQNGDILFVGTTFSTNLNGVYGGLAGRLSATGTLKWLKTYTTPHDNGYYVENIPDQFSQLQELGNGDILIAGLIESRVGIKRVNSNGVEILHETYTNRGAKVYNLEKYGQGNFILGFTSREAFPGSRGFDDIGLLNISETGDSISFFNIGGNYDDVLHSVKVNNGEIFLHGYTESTNGDFSLNPGGGKSMFVGKYSPEIGLSSTSYIRNAPDSYYDGIHDMLIDSDKVIVTSRSCCGSEVRAPFHFGSRWYNLIVSCYDLGLNLNWQKVIQSEEIGNSASRILSLSSGKYFVSTDVVGPNADIKSTKGLTDVWLGVLSHEPKCQTFDSPINDSIITNEFYKSEVVINFQGDIIPGNEVIFQSGREVILSPGATIDKGSVFKAIIDGCQ</sequence>
<keyword evidence="2" id="KW-1185">Reference proteome</keyword>
<protein>
    <submittedName>
        <fullName evidence="1">Uncharacterized protein</fullName>
    </submittedName>
</protein>
<organism evidence="1 2">
    <name type="scientific">Jiulongibacter sediminis</name>
    <dbReference type="NCBI Taxonomy" id="1605367"/>
    <lineage>
        <taxon>Bacteria</taxon>
        <taxon>Pseudomonadati</taxon>
        <taxon>Bacteroidota</taxon>
        <taxon>Cytophagia</taxon>
        <taxon>Cytophagales</taxon>
        <taxon>Leadbetterellaceae</taxon>
        <taxon>Jiulongibacter</taxon>
    </lineage>
</organism>
<proteinExistence type="predicted"/>
<dbReference type="AlphaFoldDB" id="A0A0P7BZT7"/>
<evidence type="ECO:0000313" key="2">
    <source>
        <dbReference type="Proteomes" id="UP000050454"/>
    </source>
</evidence>
<dbReference type="RefSeq" id="WP_055148121.1">
    <property type="nucleotide sequence ID" value="NZ_JXSZ01000009.1"/>
</dbReference>
<accession>A0A0P7BZT7</accession>
<dbReference type="Proteomes" id="UP000050454">
    <property type="component" value="Unassembled WGS sequence"/>
</dbReference>
<dbReference type="PANTHER" id="PTHR42754:SF1">
    <property type="entry name" value="LIPOPROTEIN"/>
    <property type="match status" value="1"/>
</dbReference>
<gene>
    <name evidence="1" type="ORF">AFM12_10935</name>
</gene>
<comment type="caution">
    <text evidence="1">The sequence shown here is derived from an EMBL/GenBank/DDBJ whole genome shotgun (WGS) entry which is preliminary data.</text>
</comment>
<dbReference type="EMBL" id="LGTQ01000009">
    <property type="protein sequence ID" value="KPM47775.1"/>
    <property type="molecule type" value="Genomic_DNA"/>
</dbReference>
<evidence type="ECO:0000313" key="1">
    <source>
        <dbReference type="EMBL" id="KPM47775.1"/>
    </source>
</evidence>
<name>A0A0P7BZT7_9BACT</name>
<dbReference type="OrthoDB" id="9811934at2"/>
<dbReference type="InterPro" id="IPR055015">
    <property type="entry name" value="GCX_COOH"/>
</dbReference>
<dbReference type="NCBIfam" id="NF045639">
    <property type="entry name" value="GCX_COOH"/>
    <property type="match status" value="1"/>
</dbReference>